<dbReference type="AlphaFoldDB" id="A0A1J1HRL1"/>
<protein>
    <submittedName>
        <fullName evidence="1">CLUMA_CG004362, isoform A</fullName>
    </submittedName>
</protein>
<gene>
    <name evidence="1" type="ORF">CLUMA_CG004362</name>
</gene>
<evidence type="ECO:0000313" key="2">
    <source>
        <dbReference type="Proteomes" id="UP000183832"/>
    </source>
</evidence>
<evidence type="ECO:0000313" key="1">
    <source>
        <dbReference type="EMBL" id="CRK90661.1"/>
    </source>
</evidence>
<dbReference type="EMBL" id="CVRI01000020">
    <property type="protein sequence ID" value="CRK90661.1"/>
    <property type="molecule type" value="Genomic_DNA"/>
</dbReference>
<keyword evidence="2" id="KW-1185">Reference proteome</keyword>
<organism evidence="1 2">
    <name type="scientific">Clunio marinus</name>
    <dbReference type="NCBI Taxonomy" id="568069"/>
    <lineage>
        <taxon>Eukaryota</taxon>
        <taxon>Metazoa</taxon>
        <taxon>Ecdysozoa</taxon>
        <taxon>Arthropoda</taxon>
        <taxon>Hexapoda</taxon>
        <taxon>Insecta</taxon>
        <taxon>Pterygota</taxon>
        <taxon>Neoptera</taxon>
        <taxon>Endopterygota</taxon>
        <taxon>Diptera</taxon>
        <taxon>Nematocera</taxon>
        <taxon>Chironomoidea</taxon>
        <taxon>Chironomidae</taxon>
        <taxon>Clunio</taxon>
    </lineage>
</organism>
<accession>A0A1J1HRL1</accession>
<dbReference type="Proteomes" id="UP000183832">
    <property type="component" value="Unassembled WGS sequence"/>
</dbReference>
<sequence length="137" mass="15942">MKTQPTTTVHDGLIPITYHIWLMASFERQLITKHSKACCQLMGNRTGKEEKRNKEEKGELRGCLWQAVFNFPFAKHGINFVLNFHVFEVTFISSVFTCLDWLSSKLKDYTSGQYTLTLICEHFMAIQSKKQEIHLPK</sequence>
<proteinExistence type="predicted"/>
<name>A0A1J1HRL1_9DIPT</name>
<reference evidence="1 2" key="1">
    <citation type="submission" date="2015-04" db="EMBL/GenBank/DDBJ databases">
        <authorList>
            <person name="Syromyatnikov M.Y."/>
            <person name="Popov V.N."/>
        </authorList>
    </citation>
    <scope>NUCLEOTIDE SEQUENCE [LARGE SCALE GENOMIC DNA]</scope>
</reference>